<reference evidence="1" key="1">
    <citation type="journal article" date="2021" name="PeerJ">
        <title>Extensive microbial diversity within the chicken gut microbiome revealed by metagenomics and culture.</title>
        <authorList>
            <person name="Gilroy R."/>
            <person name="Ravi A."/>
            <person name="Getino M."/>
            <person name="Pursley I."/>
            <person name="Horton D.L."/>
            <person name="Alikhan N.F."/>
            <person name="Baker D."/>
            <person name="Gharbi K."/>
            <person name="Hall N."/>
            <person name="Watson M."/>
            <person name="Adriaenssens E.M."/>
            <person name="Foster-Nyarko E."/>
            <person name="Jarju S."/>
            <person name="Secka A."/>
            <person name="Antonio M."/>
            <person name="Oren A."/>
            <person name="Chaudhuri R.R."/>
            <person name="La Ragione R."/>
            <person name="Hildebrand F."/>
            <person name="Pallen M.J."/>
        </authorList>
    </citation>
    <scope>NUCLEOTIDE SEQUENCE</scope>
    <source>
        <strain evidence="1">6966</strain>
    </source>
</reference>
<name>A0A921H549_9BACT</name>
<organism evidence="1 2">
    <name type="scientific">Butyricimonas virosa</name>
    <dbReference type="NCBI Taxonomy" id="544645"/>
    <lineage>
        <taxon>Bacteria</taxon>
        <taxon>Pseudomonadati</taxon>
        <taxon>Bacteroidota</taxon>
        <taxon>Bacteroidia</taxon>
        <taxon>Bacteroidales</taxon>
        <taxon>Odoribacteraceae</taxon>
        <taxon>Butyricimonas</taxon>
    </lineage>
</organism>
<comment type="caution">
    <text evidence="1">The sequence shown here is derived from an EMBL/GenBank/DDBJ whole genome shotgun (WGS) entry which is preliminary data.</text>
</comment>
<evidence type="ECO:0000313" key="1">
    <source>
        <dbReference type="EMBL" id="HJF70948.1"/>
    </source>
</evidence>
<gene>
    <name evidence="1" type="ORF">K8V05_09365</name>
</gene>
<dbReference type="AlphaFoldDB" id="A0A921H549"/>
<accession>A0A921H549</accession>
<sequence>MRSVLWIIVIFFACIYACKEEKVKQEYKQLRLGEFASIIKKDSNDLKLVSVVDGSCSICIVNFLELNENLLKYKKKWDLPVYYIVMTGDTLIFHVNLKKFNPELAGKIILDTNYRMLDSNFLFKQSNIDLFLIDNENNIHASGNPFNDKSIYHQYTKEMK</sequence>
<proteinExistence type="predicted"/>
<dbReference type="EMBL" id="DYVS01000157">
    <property type="protein sequence ID" value="HJF70948.1"/>
    <property type="molecule type" value="Genomic_DNA"/>
</dbReference>
<reference evidence="1" key="2">
    <citation type="submission" date="2021-09" db="EMBL/GenBank/DDBJ databases">
        <authorList>
            <person name="Gilroy R."/>
        </authorList>
    </citation>
    <scope>NUCLEOTIDE SEQUENCE</scope>
    <source>
        <strain evidence="1">6966</strain>
    </source>
</reference>
<evidence type="ECO:0000313" key="2">
    <source>
        <dbReference type="Proteomes" id="UP000742098"/>
    </source>
</evidence>
<dbReference type="Proteomes" id="UP000742098">
    <property type="component" value="Unassembled WGS sequence"/>
</dbReference>
<protein>
    <submittedName>
        <fullName evidence="1">Uncharacterized protein</fullName>
    </submittedName>
</protein>